<proteinExistence type="predicted"/>
<dbReference type="InterPro" id="IPR011856">
    <property type="entry name" value="tRNA_endonuc-like_dom_sf"/>
</dbReference>
<dbReference type="Pfam" id="PF09002">
    <property type="entry name" value="Card1_endonuc"/>
    <property type="match status" value="1"/>
</dbReference>
<dbReference type="Proteomes" id="UP001079657">
    <property type="component" value="Unassembled WGS sequence"/>
</dbReference>
<organism evidence="3 4">
    <name type="scientific">Clostridium ganghwense</name>
    <dbReference type="NCBI Taxonomy" id="312089"/>
    <lineage>
        <taxon>Bacteria</taxon>
        <taxon>Bacillati</taxon>
        <taxon>Bacillota</taxon>
        <taxon>Clostridia</taxon>
        <taxon>Eubacteriales</taxon>
        <taxon>Clostridiaceae</taxon>
        <taxon>Clostridium</taxon>
    </lineage>
</organism>
<reference evidence="3" key="1">
    <citation type="submission" date="2022-12" db="EMBL/GenBank/DDBJ databases">
        <authorList>
            <person name="Wang J."/>
        </authorList>
    </citation>
    <scope>NUCLEOTIDE SEQUENCE</scope>
    <source>
        <strain evidence="3">HY-42-06</strain>
    </source>
</reference>
<dbReference type="EMBL" id="JAPQES010000001">
    <property type="protein sequence ID" value="MCY6370222.1"/>
    <property type="molecule type" value="Genomic_DNA"/>
</dbReference>
<dbReference type="SUPFAM" id="SSF52980">
    <property type="entry name" value="Restriction endonuclease-like"/>
    <property type="match status" value="1"/>
</dbReference>
<dbReference type="InterPro" id="IPR011335">
    <property type="entry name" value="Restrct_endonuc-II-like"/>
</dbReference>
<dbReference type="Pfam" id="PF23400">
    <property type="entry name" value="CARF_Card1"/>
    <property type="match status" value="1"/>
</dbReference>
<name>A0ABT4CME3_9CLOT</name>
<feature type="domain" description="Card1 CARF" evidence="2">
    <location>
        <begin position="7"/>
        <end position="133"/>
    </location>
</feature>
<keyword evidence="4" id="KW-1185">Reference proteome</keyword>
<dbReference type="InterPro" id="IPR056339">
    <property type="entry name" value="CARF_Card1"/>
</dbReference>
<dbReference type="Gene3D" id="3.40.50.10770">
    <property type="entry name" value="Hypothetical protein VC1899 like domain (Restriction endonuclease-like)"/>
    <property type="match status" value="1"/>
</dbReference>
<gene>
    <name evidence="3" type="ORF">OXH55_06205</name>
</gene>
<evidence type="ECO:0000313" key="3">
    <source>
        <dbReference type="EMBL" id="MCY6370222.1"/>
    </source>
</evidence>
<comment type="caution">
    <text evidence="3">The sequence shown here is derived from an EMBL/GenBank/DDBJ whole genome shotgun (WGS) entry which is preliminary data.</text>
</comment>
<dbReference type="RefSeq" id="WP_268048890.1">
    <property type="nucleotide sequence ID" value="NZ_JAPQES010000001.1"/>
</dbReference>
<dbReference type="InterPro" id="IPR015093">
    <property type="entry name" value="Card1_endonucl_dom"/>
</dbReference>
<sequence>MECKNLINLLDEFNGQNVLAVLNLKPKKIVFVYEDDSEEFEEFEIIKSYLKDRLPDAEIIGVPIKEIKTEAIENILSSYNGEDTVINLSGGSKLMSLITYQAAEKHKMTSILVDVDHQSILNLSNKEVRKLNIEFNDLEVEDFIQSTGGEIISHSTDVFNSAEAKEFVDYIVDNYDFWDKLKPILIDNNIIKQDVSLIDTVVIKLGNIHEADRIEFKKFLAKIKELNSIHVKYESEYKLVIQFNNPQMKPLFFKVGTWLEVLVYEIVKEIKEVDDVKSGVQFLWDNEVRYVKNEIDVLASVNSQLVYISCKDTAKYDEDTLNELDVYSEQLGGNDVKKVLVTTKEPYKRSTTSRAEEMGIDIIIFDGNVEELKNKLRNIIVS</sequence>
<protein>
    <submittedName>
        <fullName evidence="3">DUF1887 family CARF protein</fullName>
    </submittedName>
</protein>
<accession>A0ABT4CME3</accession>
<evidence type="ECO:0000313" key="4">
    <source>
        <dbReference type="Proteomes" id="UP001079657"/>
    </source>
</evidence>
<evidence type="ECO:0000259" key="1">
    <source>
        <dbReference type="Pfam" id="PF09002"/>
    </source>
</evidence>
<evidence type="ECO:0000259" key="2">
    <source>
        <dbReference type="Pfam" id="PF23400"/>
    </source>
</evidence>
<dbReference type="Gene3D" id="3.40.1350.10">
    <property type="match status" value="1"/>
</dbReference>
<feature type="domain" description="Card1 endonuclease" evidence="1">
    <location>
        <begin position="253"/>
        <end position="379"/>
    </location>
</feature>